<feature type="region of interest" description="Disordered" evidence="1">
    <location>
        <begin position="86"/>
        <end position="109"/>
    </location>
</feature>
<evidence type="ECO:0000313" key="2">
    <source>
        <dbReference type="EMBL" id="AYV21610.1"/>
    </source>
</evidence>
<reference evidence="2 3" key="1">
    <citation type="submission" date="2018-11" db="EMBL/GenBank/DDBJ databases">
        <title>Complete Genome Sequence of Vbrio mediterranei 117-T6: a Potential Pathogen Bacteria Isolated from the Conchocelis of Pyropia.</title>
        <authorList>
            <person name="Liu Q."/>
        </authorList>
    </citation>
    <scope>NUCLEOTIDE SEQUENCE [LARGE SCALE GENOMIC DNA]</scope>
    <source>
        <strain evidence="2 3">117-T6</strain>
    </source>
</reference>
<protein>
    <submittedName>
        <fullName evidence="2">DUF3135 domain-containing protein</fullName>
    </submittedName>
</protein>
<dbReference type="Proteomes" id="UP000279760">
    <property type="component" value="Chromosome 1"/>
</dbReference>
<proteinExistence type="predicted"/>
<organism evidence="2 3">
    <name type="scientific">Vibrio mediterranei</name>
    <dbReference type="NCBI Taxonomy" id="689"/>
    <lineage>
        <taxon>Bacteria</taxon>
        <taxon>Pseudomonadati</taxon>
        <taxon>Pseudomonadota</taxon>
        <taxon>Gammaproteobacteria</taxon>
        <taxon>Vibrionales</taxon>
        <taxon>Vibrionaceae</taxon>
        <taxon>Vibrio</taxon>
    </lineage>
</organism>
<dbReference type="Pfam" id="PF11333">
    <property type="entry name" value="DUF3135"/>
    <property type="match status" value="1"/>
</dbReference>
<name>A0A3G4VA56_9VIBR</name>
<feature type="compositionally biased region" description="Polar residues" evidence="1">
    <location>
        <begin position="86"/>
        <end position="96"/>
    </location>
</feature>
<sequence length="109" mass="12510">MVTPITLPSFDELAAMAKDNPEKLSRLRHDLSQQFIATCSDEMQPRLHAQQSHIERVLQRAKNPIHANVLLRQELHRQIVKFSQALNGEASESNKSADILPFSKPEEWR</sequence>
<accession>A0A3G4VA56</accession>
<evidence type="ECO:0000256" key="1">
    <source>
        <dbReference type="SAM" id="MobiDB-lite"/>
    </source>
</evidence>
<dbReference type="RefSeq" id="WP_038223815.1">
    <property type="nucleotide sequence ID" value="NZ_CP033577.1"/>
</dbReference>
<dbReference type="AlphaFoldDB" id="A0A3G4VA56"/>
<dbReference type="InterPro" id="IPR021482">
    <property type="entry name" value="DUF3135"/>
</dbReference>
<evidence type="ECO:0000313" key="3">
    <source>
        <dbReference type="Proteomes" id="UP000279760"/>
    </source>
</evidence>
<dbReference type="EMBL" id="CP033577">
    <property type="protein sequence ID" value="AYV21610.1"/>
    <property type="molecule type" value="Genomic_DNA"/>
</dbReference>
<dbReference type="GeneID" id="64084610"/>
<gene>
    <name evidence="2" type="ORF">ECB94_10215</name>
</gene>